<dbReference type="STRING" id="391625.PPSIR1_25686"/>
<accession>A6FZF1</accession>
<proteinExistence type="predicted"/>
<sequence>MQALLIALLWAGLGPAEAAEGRAPAGAEANERRPFQSALLATEGLDAEALDAALRLRLPELELHRSWDLEREGDAVAKPYVFIHLAPAGEGAGLSLELITDEGQAYVRALDDEGPRERIAASFVVSILSAIELREVQADRVEVQAPQRAEAETISEAVDAAKGAEPEPEPEPEPEAEEPEREEREPEEPKSEPKDPEPAPSGWEIGPWISAGVLLSIPPPDYSQPLAGWGGEPGVLARGPRGLLVGTSVRIHSRVINPNAITRTRVAAHLGWAWRSRAFELPVAGSLGAEAWGARVDGQRVTAADLGAQSTLLGLRVWAAPGWFRGFDEGPLAGVRVGGRAEFGVALAPGVGVVGLADAEGDPFVRVGGPEFGVGLDVCLYLRPRANQRKP</sequence>
<organism evidence="3 4">
    <name type="scientific">Plesiocystis pacifica SIR-1</name>
    <dbReference type="NCBI Taxonomy" id="391625"/>
    <lineage>
        <taxon>Bacteria</taxon>
        <taxon>Pseudomonadati</taxon>
        <taxon>Myxococcota</taxon>
        <taxon>Polyangia</taxon>
        <taxon>Nannocystales</taxon>
        <taxon>Nannocystaceae</taxon>
        <taxon>Plesiocystis</taxon>
    </lineage>
</organism>
<dbReference type="AlphaFoldDB" id="A6FZF1"/>
<evidence type="ECO:0000313" key="3">
    <source>
        <dbReference type="EMBL" id="EDM81035.1"/>
    </source>
</evidence>
<feature type="compositionally biased region" description="Basic and acidic residues" evidence="1">
    <location>
        <begin position="181"/>
        <end position="197"/>
    </location>
</feature>
<keyword evidence="4" id="KW-1185">Reference proteome</keyword>
<gene>
    <name evidence="3" type="ORF">PPSIR1_25686</name>
</gene>
<name>A6FZF1_9BACT</name>
<feature type="signal peptide" evidence="2">
    <location>
        <begin position="1"/>
        <end position="18"/>
    </location>
</feature>
<feature type="compositionally biased region" description="Acidic residues" evidence="1">
    <location>
        <begin position="166"/>
        <end position="180"/>
    </location>
</feature>
<dbReference type="EMBL" id="ABCS01000006">
    <property type="protein sequence ID" value="EDM81035.1"/>
    <property type="molecule type" value="Genomic_DNA"/>
</dbReference>
<feature type="region of interest" description="Disordered" evidence="1">
    <location>
        <begin position="142"/>
        <end position="203"/>
    </location>
</feature>
<keyword evidence="2" id="KW-0732">Signal</keyword>
<evidence type="ECO:0000313" key="4">
    <source>
        <dbReference type="Proteomes" id="UP000005801"/>
    </source>
</evidence>
<feature type="chain" id="PRO_5002694931" evidence="2">
    <location>
        <begin position="19"/>
        <end position="391"/>
    </location>
</feature>
<evidence type="ECO:0000256" key="2">
    <source>
        <dbReference type="SAM" id="SignalP"/>
    </source>
</evidence>
<dbReference type="Proteomes" id="UP000005801">
    <property type="component" value="Unassembled WGS sequence"/>
</dbReference>
<dbReference type="RefSeq" id="WP_006969850.1">
    <property type="nucleotide sequence ID" value="NZ_ABCS01000006.1"/>
</dbReference>
<protein>
    <submittedName>
        <fullName evidence="3">Uncharacterized protein</fullName>
    </submittedName>
</protein>
<evidence type="ECO:0000256" key="1">
    <source>
        <dbReference type="SAM" id="MobiDB-lite"/>
    </source>
</evidence>
<comment type="caution">
    <text evidence="3">The sequence shown here is derived from an EMBL/GenBank/DDBJ whole genome shotgun (WGS) entry which is preliminary data.</text>
</comment>
<reference evidence="3 4" key="1">
    <citation type="submission" date="2007-06" db="EMBL/GenBank/DDBJ databases">
        <authorList>
            <person name="Shimkets L."/>
            <person name="Ferriera S."/>
            <person name="Johnson J."/>
            <person name="Kravitz S."/>
            <person name="Beeson K."/>
            <person name="Sutton G."/>
            <person name="Rogers Y.-H."/>
            <person name="Friedman R."/>
            <person name="Frazier M."/>
            <person name="Venter J.C."/>
        </authorList>
    </citation>
    <scope>NUCLEOTIDE SEQUENCE [LARGE SCALE GENOMIC DNA]</scope>
    <source>
        <strain evidence="3 4">SIR-1</strain>
    </source>
</reference>